<comment type="caution">
    <text evidence="6">The sequence shown here is derived from an EMBL/GenBank/DDBJ whole genome shotgun (WGS) entry which is preliminary data.</text>
</comment>
<evidence type="ECO:0000256" key="2">
    <source>
        <dbReference type="ARBA" id="ARBA00023015"/>
    </source>
</evidence>
<protein>
    <submittedName>
        <fullName evidence="6">BlaI/MecI/CopY family transcriptional regulator</fullName>
    </submittedName>
</protein>
<dbReference type="EMBL" id="JAAGVB010000008">
    <property type="protein sequence ID" value="NEW32356.1"/>
    <property type="molecule type" value="Genomic_DNA"/>
</dbReference>
<dbReference type="Pfam" id="PF03965">
    <property type="entry name" value="Penicillinase_R"/>
    <property type="match status" value="1"/>
</dbReference>
<dbReference type="InterPro" id="IPR036390">
    <property type="entry name" value="WH_DNA-bd_sf"/>
</dbReference>
<dbReference type="InterPro" id="IPR005650">
    <property type="entry name" value="BlaI_family"/>
</dbReference>
<dbReference type="Gene3D" id="1.10.10.10">
    <property type="entry name" value="Winged helix-like DNA-binding domain superfamily/Winged helix DNA-binding domain"/>
    <property type="match status" value="1"/>
</dbReference>
<dbReference type="GO" id="GO:0045892">
    <property type="term" value="P:negative regulation of DNA-templated transcription"/>
    <property type="evidence" value="ECO:0007669"/>
    <property type="project" value="InterPro"/>
</dbReference>
<evidence type="ECO:0000313" key="6">
    <source>
        <dbReference type="EMBL" id="NEW32356.1"/>
    </source>
</evidence>
<evidence type="ECO:0000256" key="1">
    <source>
        <dbReference type="ARBA" id="ARBA00011046"/>
    </source>
</evidence>
<evidence type="ECO:0000313" key="7">
    <source>
        <dbReference type="Proteomes" id="UP000471166"/>
    </source>
</evidence>
<keyword evidence="2" id="KW-0805">Transcription regulation</keyword>
<dbReference type="AlphaFoldDB" id="A0A2L2JLX9"/>
<dbReference type="RefSeq" id="WP_082392784.1">
    <property type="nucleotide sequence ID" value="NZ_CP107969.1"/>
</dbReference>
<feature type="region of interest" description="Disordered" evidence="5">
    <location>
        <begin position="108"/>
        <end position="129"/>
    </location>
</feature>
<gene>
    <name evidence="6" type="ORF">GV791_07255</name>
</gene>
<dbReference type="Proteomes" id="UP000471166">
    <property type="component" value="Unassembled WGS sequence"/>
</dbReference>
<dbReference type="InterPro" id="IPR036388">
    <property type="entry name" value="WH-like_DNA-bd_sf"/>
</dbReference>
<comment type="similarity">
    <text evidence="1">Belongs to the BlaI transcriptional regulatory family.</text>
</comment>
<reference evidence="6 7" key="1">
    <citation type="submission" date="2020-01" db="EMBL/GenBank/DDBJ databases">
        <title>Genetics and antimicrobial susceptibilities of Nocardia species isolated from the soil; a comparison with species isolated from humans.</title>
        <authorList>
            <person name="Carrasco G."/>
            <person name="Monzon S."/>
            <person name="Sansegundo M."/>
            <person name="Garcia E."/>
            <person name="Garrido N."/>
            <person name="Medina M.J."/>
            <person name="Villalon P."/>
            <person name="Ramirez-Arocha A.C."/>
            <person name="Jimenez P."/>
            <person name="Cuesta I."/>
            <person name="Valdezate S."/>
        </authorList>
    </citation>
    <scope>NUCLEOTIDE SEQUENCE [LARGE SCALE GENOMIC DNA]</scope>
    <source>
        <strain evidence="6 7">CNM20110626</strain>
    </source>
</reference>
<evidence type="ECO:0000256" key="4">
    <source>
        <dbReference type="ARBA" id="ARBA00023163"/>
    </source>
</evidence>
<proteinExistence type="inferred from homology"/>
<organism evidence="6 7">
    <name type="scientific">Nocardia cyriacigeorgica</name>
    <dbReference type="NCBI Taxonomy" id="135487"/>
    <lineage>
        <taxon>Bacteria</taxon>
        <taxon>Bacillati</taxon>
        <taxon>Actinomycetota</taxon>
        <taxon>Actinomycetes</taxon>
        <taxon>Mycobacteriales</taxon>
        <taxon>Nocardiaceae</taxon>
        <taxon>Nocardia</taxon>
    </lineage>
</organism>
<keyword evidence="4" id="KW-0804">Transcription</keyword>
<accession>A0A2L2JLX9</accession>
<keyword evidence="3" id="KW-0238">DNA-binding</keyword>
<evidence type="ECO:0000256" key="3">
    <source>
        <dbReference type="ARBA" id="ARBA00023125"/>
    </source>
</evidence>
<name>A0A2L2JLX9_9NOCA</name>
<dbReference type="SUPFAM" id="SSF46785">
    <property type="entry name" value="Winged helix' DNA-binding domain"/>
    <property type="match status" value="1"/>
</dbReference>
<feature type="compositionally biased region" description="Basic and acidic residues" evidence="5">
    <location>
        <begin position="110"/>
        <end position="129"/>
    </location>
</feature>
<sequence length="129" mass="14474">MAGGGFGELETVVMDTVWSAGEPVSVRQVREVIAGGREIAYTTVMTTMDNLHRKGWLDRERHGRAYLYWPTLTREQYSAGLMRAALDAGGRAEDVLARFIERMTPAQSQRLREALRQRPRGIDHPDSSG</sequence>
<dbReference type="GO" id="GO:0003677">
    <property type="term" value="F:DNA binding"/>
    <property type="evidence" value="ECO:0007669"/>
    <property type="project" value="UniProtKB-KW"/>
</dbReference>
<dbReference type="Gene3D" id="6.10.140.850">
    <property type="match status" value="1"/>
</dbReference>
<evidence type="ECO:0000256" key="5">
    <source>
        <dbReference type="SAM" id="MobiDB-lite"/>
    </source>
</evidence>